<evidence type="ECO:0000313" key="3">
    <source>
        <dbReference type="EMBL" id="CAI9099753.1"/>
    </source>
</evidence>
<dbReference type="GO" id="GO:0009740">
    <property type="term" value="P:gibberellic acid mediated signaling pathway"/>
    <property type="evidence" value="ECO:0007669"/>
    <property type="project" value="TreeGrafter"/>
</dbReference>
<gene>
    <name evidence="3" type="ORF">OLC1_LOCUS9707</name>
</gene>
<keyword evidence="1" id="KW-0539">Nucleus</keyword>
<keyword evidence="4" id="KW-1185">Reference proteome</keyword>
<dbReference type="PANTHER" id="PTHR12874">
    <property type="entry name" value="F-BOX ONLY PROTEIN 48-RELATED"/>
    <property type="match status" value="1"/>
</dbReference>
<protein>
    <recommendedName>
        <fullName evidence="1">F-box protein</fullName>
    </recommendedName>
</protein>
<dbReference type="GO" id="GO:0005634">
    <property type="term" value="C:nucleus"/>
    <property type="evidence" value="ECO:0007669"/>
    <property type="project" value="UniProtKB-SubCell"/>
</dbReference>
<dbReference type="Pfam" id="PF00646">
    <property type="entry name" value="F-box"/>
    <property type="match status" value="1"/>
</dbReference>
<sequence>MSENEFPSTSPPWLVLSLVAYRLDPKTLTVASCVCKSWSVCMSSDQIWQPICAALYPSLSNLHRSSASSASSAATTASVSYRRLFTLGYTAEMRRLQKPLKPQLSLDDIVFAVDIYNNYSCINTTIKPGNELVLDDYFSFRFSLDYGGNPNPVVVKELDDLRITWNVVLKGFRSVFTMMDCQGKGSVVLGLEGWFSKELPPSGCCAGVGSASGLAADLRLGLKKENGGGVILEKMSVGVMNIMSWRYACIDDTLSSGDPVDPTTKAWRNKPDPGQCSSDDESYFTPAATYGRHLTSGGILLNPECIHPLPICNRRPSVHNYYREKYVDDQGPPVLGIVSEKRGSAFIENLHEFGLPNPSIAAITGGEETFGRTAL</sequence>
<evidence type="ECO:0000313" key="4">
    <source>
        <dbReference type="Proteomes" id="UP001161247"/>
    </source>
</evidence>
<comment type="subcellular location">
    <subcellularLocation>
        <location evidence="1">Nucleus</location>
    </subcellularLocation>
</comment>
<name>A0AAV1CX90_OLDCO</name>
<evidence type="ECO:0000256" key="1">
    <source>
        <dbReference type="RuleBase" id="RU369085"/>
    </source>
</evidence>
<dbReference type="PANTHER" id="PTHR12874:SF16">
    <property type="entry name" value="OS01G0800800 PROTEIN"/>
    <property type="match status" value="1"/>
</dbReference>
<accession>A0AAV1CX90</accession>
<dbReference type="AlphaFoldDB" id="A0AAV1CX90"/>
<dbReference type="GO" id="GO:0016567">
    <property type="term" value="P:protein ubiquitination"/>
    <property type="evidence" value="ECO:0007669"/>
    <property type="project" value="UniProtKB-UniRule"/>
</dbReference>
<reference evidence="3" key="1">
    <citation type="submission" date="2023-03" db="EMBL/GenBank/DDBJ databases">
        <authorList>
            <person name="Julca I."/>
        </authorList>
    </citation>
    <scope>NUCLEOTIDE SEQUENCE</scope>
</reference>
<feature type="domain" description="F-box" evidence="2">
    <location>
        <begin position="15"/>
        <end position="49"/>
    </location>
</feature>
<dbReference type="InterPro" id="IPR001810">
    <property type="entry name" value="F-box_dom"/>
</dbReference>
<dbReference type="Proteomes" id="UP001161247">
    <property type="component" value="Chromosome 3"/>
</dbReference>
<dbReference type="InterPro" id="IPR036047">
    <property type="entry name" value="F-box-like_dom_sf"/>
</dbReference>
<dbReference type="GO" id="GO:0031146">
    <property type="term" value="P:SCF-dependent proteasomal ubiquitin-dependent protein catabolic process"/>
    <property type="evidence" value="ECO:0007669"/>
    <property type="project" value="UniProtKB-UniRule"/>
</dbReference>
<dbReference type="GO" id="GO:0019005">
    <property type="term" value="C:SCF ubiquitin ligase complex"/>
    <property type="evidence" value="ECO:0007669"/>
    <property type="project" value="UniProtKB-UniRule"/>
</dbReference>
<comment type="function">
    <text evidence="1">Acts as a component of a SCF E3 ubiquitin ligase complexes.</text>
</comment>
<comment type="subunit">
    <text evidence="1">Component of the SCF-type E3 ligase complex.</text>
</comment>
<organism evidence="3 4">
    <name type="scientific">Oldenlandia corymbosa var. corymbosa</name>
    <dbReference type="NCBI Taxonomy" id="529605"/>
    <lineage>
        <taxon>Eukaryota</taxon>
        <taxon>Viridiplantae</taxon>
        <taxon>Streptophyta</taxon>
        <taxon>Embryophyta</taxon>
        <taxon>Tracheophyta</taxon>
        <taxon>Spermatophyta</taxon>
        <taxon>Magnoliopsida</taxon>
        <taxon>eudicotyledons</taxon>
        <taxon>Gunneridae</taxon>
        <taxon>Pentapetalae</taxon>
        <taxon>asterids</taxon>
        <taxon>lamiids</taxon>
        <taxon>Gentianales</taxon>
        <taxon>Rubiaceae</taxon>
        <taxon>Rubioideae</taxon>
        <taxon>Spermacoceae</taxon>
        <taxon>Hedyotis-Oldenlandia complex</taxon>
        <taxon>Oldenlandia</taxon>
    </lineage>
</organism>
<dbReference type="SUPFAM" id="SSF81383">
    <property type="entry name" value="F-box domain"/>
    <property type="match status" value="1"/>
</dbReference>
<keyword evidence="1" id="KW-0833">Ubl conjugation pathway</keyword>
<dbReference type="Gene3D" id="1.20.1280.50">
    <property type="match status" value="1"/>
</dbReference>
<dbReference type="GO" id="GO:0005737">
    <property type="term" value="C:cytoplasm"/>
    <property type="evidence" value="ECO:0007669"/>
    <property type="project" value="TreeGrafter"/>
</dbReference>
<comment type="pathway">
    <text evidence="1">Protein modification; protein ubiquitination.</text>
</comment>
<dbReference type="EMBL" id="OX459120">
    <property type="protein sequence ID" value="CAI9099753.1"/>
    <property type="molecule type" value="Genomic_DNA"/>
</dbReference>
<evidence type="ECO:0000259" key="2">
    <source>
        <dbReference type="Pfam" id="PF00646"/>
    </source>
</evidence>
<proteinExistence type="predicted"/>